<organism evidence="3 4">
    <name type="scientific">Paracholeplasma vituli</name>
    <dbReference type="NCBI Taxonomy" id="69473"/>
    <lineage>
        <taxon>Bacteria</taxon>
        <taxon>Bacillati</taxon>
        <taxon>Mycoplasmatota</taxon>
        <taxon>Mollicutes</taxon>
        <taxon>Acholeplasmatales</taxon>
        <taxon>Acholeplasmataceae</taxon>
        <taxon>Paracholeplasma</taxon>
    </lineage>
</organism>
<dbReference type="PROSITE" id="PS50883">
    <property type="entry name" value="EAL"/>
    <property type="match status" value="1"/>
</dbReference>
<dbReference type="Pfam" id="PF00563">
    <property type="entry name" value="EAL"/>
    <property type="match status" value="1"/>
</dbReference>
<comment type="caution">
    <text evidence="3">The sequence shown here is derived from an EMBL/GenBank/DDBJ whole genome shotgun (WGS) entry which is preliminary data.</text>
</comment>
<keyword evidence="4" id="KW-1185">Reference proteome</keyword>
<dbReference type="InterPro" id="IPR035919">
    <property type="entry name" value="EAL_sf"/>
</dbReference>
<name>A0ABT2PXH4_9MOLU</name>
<evidence type="ECO:0000313" key="3">
    <source>
        <dbReference type="EMBL" id="MCU0105423.1"/>
    </source>
</evidence>
<dbReference type="RefSeq" id="WP_262096734.1">
    <property type="nucleotide sequence ID" value="NZ_JAOEGN010000013.1"/>
</dbReference>
<dbReference type="Gene3D" id="1.25.40.10">
    <property type="entry name" value="Tetratricopeptide repeat domain"/>
    <property type="match status" value="1"/>
</dbReference>
<protein>
    <submittedName>
        <fullName evidence="3">EAL domain-containing protein</fullName>
    </submittedName>
</protein>
<dbReference type="InterPro" id="IPR050706">
    <property type="entry name" value="Cyclic-di-GMP_PDE-like"/>
</dbReference>
<dbReference type="PANTHER" id="PTHR33121">
    <property type="entry name" value="CYCLIC DI-GMP PHOSPHODIESTERASE PDEF"/>
    <property type="match status" value="1"/>
</dbReference>
<gene>
    <name evidence="3" type="ORF">N7603_07110</name>
</gene>
<dbReference type="InterPro" id="IPR001633">
    <property type="entry name" value="EAL_dom"/>
</dbReference>
<dbReference type="SUPFAM" id="SSF141868">
    <property type="entry name" value="EAL domain-like"/>
    <property type="match status" value="1"/>
</dbReference>
<sequence>MTLEALLKQPKTHETIQLIESFLNTSSNESEHTQAKFFYASLLTHLGQYELSNQLCETLLEELKHKEDDDLYVEVLFVMSENYIELKDYSEAKKRIEQRRRALPILKQYMYYMDLIRLAKAENEPYDQFVNKALEDAIPEQIRQTLQLDKLDGYVNSGAYDLAMDMIKQLRMRQLSPETAQKLQLIELDILTKSNHYEAILTITQNQHHPRLYKYHLSALIGLKKTHQVSIFEVEHEKEFETLSVEDQKAIYTCLVDFYDKEKDTLSAETYSKKLKQLKKIESSLSKPIERTEVEIPIEPVIKKDIMIEKTVIPLVEKRYIDRSKDFEAIHTLLKTGLTLPETVSGREQARFLLEQALDQKPFSTVLIYLNGTLKMYRKGRLYDKMIEKEDLLKSVFHAAFLKQEDIIEETDIIRWNYDVITRKPYDIETVKRLYTYAIKNGALSYYQTDDSTPTIYDDYLKLLTTLIEKTFTQEDKHATVSQKLEFYQTILDSNLIALKIETEDGVHLNLKASNLLELKQNLSSAEYTSSIKGEDQIKYQQFKQKLTTSPTPSVIRYEIRNKMFEEQVIKFNSIKDYAIVSILTDVTNTLIEHELLSQQAKIDGITGHLNTYAFSIDFEDYIDKKSTFVLIQLHGVDAIESLYGKMKTDAFFKEFADYSLKQLENSVVYTLDNHQVLMVLPYNDVRTVEKALQNYFKALKENTSVILAKQPFLAHAGVIRYPVNTTETKLEKVMRFLQLSLEKAKRRYSHVPFQYFDFQDYQEEQFEVSIIEQMDDAITQEQLKLVFSPIIHLQTNKVFLYQVNPILDTLSVDPNYYYLIAKRRLQIDKLDKYVLKTAFHFLSQLAVKTDKYIRLSISIDEDTFRQKDFNAYVIGLIKQYDLPYSVIELSIKSTSLSGVEWMKTQELADLGIHIGASEWFYSTMPSVHFIHRREPIKLDQLKTLDFILSFKDYLQNHQMGLILESIEDTDKKKLKDYPAIYVKESKMTYSEEKLIQMIEGAK</sequence>
<feature type="domain" description="EAL" evidence="1">
    <location>
        <begin position="768"/>
        <end position="1003"/>
    </location>
</feature>
<dbReference type="PROSITE" id="PS50887">
    <property type="entry name" value="GGDEF"/>
    <property type="match status" value="1"/>
</dbReference>
<feature type="domain" description="GGDEF" evidence="2">
    <location>
        <begin position="625"/>
        <end position="759"/>
    </location>
</feature>
<dbReference type="Proteomes" id="UP001209076">
    <property type="component" value="Unassembled WGS sequence"/>
</dbReference>
<dbReference type="EMBL" id="JAOEGN010000013">
    <property type="protein sequence ID" value="MCU0105423.1"/>
    <property type="molecule type" value="Genomic_DNA"/>
</dbReference>
<dbReference type="Gene3D" id="3.20.20.450">
    <property type="entry name" value="EAL domain"/>
    <property type="match status" value="1"/>
</dbReference>
<dbReference type="InterPro" id="IPR011990">
    <property type="entry name" value="TPR-like_helical_dom_sf"/>
</dbReference>
<evidence type="ECO:0000313" key="4">
    <source>
        <dbReference type="Proteomes" id="UP001209076"/>
    </source>
</evidence>
<dbReference type="InterPro" id="IPR000160">
    <property type="entry name" value="GGDEF_dom"/>
</dbReference>
<evidence type="ECO:0000259" key="2">
    <source>
        <dbReference type="PROSITE" id="PS50887"/>
    </source>
</evidence>
<dbReference type="Gene3D" id="3.30.70.270">
    <property type="match status" value="1"/>
</dbReference>
<dbReference type="SUPFAM" id="SSF48452">
    <property type="entry name" value="TPR-like"/>
    <property type="match status" value="1"/>
</dbReference>
<dbReference type="PANTHER" id="PTHR33121:SF79">
    <property type="entry name" value="CYCLIC DI-GMP PHOSPHODIESTERASE PDED-RELATED"/>
    <property type="match status" value="1"/>
</dbReference>
<evidence type="ECO:0000259" key="1">
    <source>
        <dbReference type="PROSITE" id="PS50883"/>
    </source>
</evidence>
<reference evidence="4" key="1">
    <citation type="submission" date="2023-07" db="EMBL/GenBank/DDBJ databases">
        <title>Novel Mycoplasma species identified in domestic and wild animals.</title>
        <authorList>
            <person name="Volokhov D.V."/>
            <person name="Furtak V.A."/>
            <person name="Zagorodnyaya T.A."/>
        </authorList>
    </citation>
    <scope>NUCLEOTIDE SEQUENCE [LARGE SCALE GENOMIC DNA]</scope>
    <source>
        <strain evidence="4">92-19</strain>
    </source>
</reference>
<dbReference type="InterPro" id="IPR043128">
    <property type="entry name" value="Rev_trsase/Diguanyl_cyclase"/>
</dbReference>
<accession>A0ABT2PXH4</accession>
<proteinExistence type="predicted"/>